<dbReference type="AlphaFoldDB" id="A0A0W0GHK0"/>
<organism evidence="2 3">
    <name type="scientific">Dehalogenimonas alkenigignens</name>
    <dbReference type="NCBI Taxonomy" id="1217799"/>
    <lineage>
        <taxon>Bacteria</taxon>
        <taxon>Bacillati</taxon>
        <taxon>Chloroflexota</taxon>
        <taxon>Dehalococcoidia</taxon>
        <taxon>Dehalococcoidales</taxon>
        <taxon>Dehalococcoidaceae</taxon>
        <taxon>Dehalogenimonas</taxon>
    </lineage>
</organism>
<protein>
    <recommendedName>
        <fullName evidence="1">DUF302 domain-containing protein</fullName>
    </recommendedName>
</protein>
<dbReference type="Proteomes" id="UP000053947">
    <property type="component" value="Unassembled WGS sequence"/>
</dbReference>
<evidence type="ECO:0000313" key="2">
    <source>
        <dbReference type="EMBL" id="KTB48031.1"/>
    </source>
</evidence>
<dbReference type="STRING" id="1217799.DEALK_08760"/>
<dbReference type="Gene3D" id="3.30.310.70">
    <property type="entry name" value="TT1751-like domain"/>
    <property type="match status" value="1"/>
</dbReference>
<dbReference type="PANTHER" id="PTHR38342:SF1">
    <property type="entry name" value="SLR5037 PROTEIN"/>
    <property type="match status" value="1"/>
</dbReference>
<dbReference type="Pfam" id="PF03625">
    <property type="entry name" value="DUF302"/>
    <property type="match status" value="1"/>
</dbReference>
<evidence type="ECO:0000259" key="1">
    <source>
        <dbReference type="Pfam" id="PF03625"/>
    </source>
</evidence>
<name>A0A0W0GHK0_9CHLR</name>
<dbReference type="CDD" id="cd14797">
    <property type="entry name" value="DUF302"/>
    <property type="match status" value="1"/>
</dbReference>
<accession>A0A0W0GHK0</accession>
<evidence type="ECO:0000313" key="3">
    <source>
        <dbReference type="Proteomes" id="UP000053947"/>
    </source>
</evidence>
<dbReference type="InterPro" id="IPR016796">
    <property type="entry name" value="UCP021774"/>
</dbReference>
<dbReference type="PIRSF" id="PIRSF021774">
    <property type="entry name" value="UCP021774"/>
    <property type="match status" value="1"/>
</dbReference>
<dbReference type="PATRIC" id="fig|1217799.6.peg.900"/>
<proteinExistence type="predicted"/>
<reference evidence="2 3" key="1">
    <citation type="submission" date="2015-06" db="EMBL/GenBank/DDBJ databases">
        <title>Genome sequence of the organohalide-respiring Dehalogenimonas alkenigignens type strain (IP3-3T).</title>
        <authorList>
            <person name="Key T.A."/>
            <person name="Richmond D.P."/>
            <person name="Bowman K.S."/>
            <person name="Cho Y.-J."/>
            <person name="Chun J."/>
            <person name="da Costa M.S."/>
            <person name="Rainey F.A."/>
            <person name="Moe W.M."/>
        </authorList>
    </citation>
    <scope>NUCLEOTIDE SEQUENCE [LARGE SCALE GENOMIC DNA]</scope>
    <source>
        <strain evidence="2 3">IP3-3</strain>
    </source>
</reference>
<dbReference type="PANTHER" id="PTHR38342">
    <property type="entry name" value="SLR5037 PROTEIN"/>
    <property type="match status" value="1"/>
</dbReference>
<dbReference type="OrthoDB" id="9791067at2"/>
<gene>
    <name evidence="2" type="ORF">DEALK_08760</name>
</gene>
<sequence>MEYGYKRQASGKFDDIVLKVRAELKKEGFGVITEIDVKKTVKEKLGADFENYLILGACNPPFAHKALLAERDIGLFMPCNVIVYEDGGAVFVSAIRPTLAMSMTGNPALKPLADEVENRLKKAVDSI</sequence>
<dbReference type="EMBL" id="LFDV01000002">
    <property type="protein sequence ID" value="KTB48031.1"/>
    <property type="molecule type" value="Genomic_DNA"/>
</dbReference>
<feature type="domain" description="DUF302" evidence="1">
    <location>
        <begin position="35"/>
        <end position="97"/>
    </location>
</feature>
<dbReference type="RefSeq" id="WP_058439033.1">
    <property type="nucleotide sequence ID" value="NZ_KQ758903.1"/>
</dbReference>
<dbReference type="InterPro" id="IPR035923">
    <property type="entry name" value="TT1751-like_sf"/>
</dbReference>
<dbReference type="InterPro" id="IPR005180">
    <property type="entry name" value="DUF302"/>
</dbReference>
<keyword evidence="3" id="KW-1185">Reference proteome</keyword>
<dbReference type="SUPFAM" id="SSF103247">
    <property type="entry name" value="TT1751-like"/>
    <property type="match status" value="1"/>
</dbReference>
<comment type="caution">
    <text evidence="2">The sequence shown here is derived from an EMBL/GenBank/DDBJ whole genome shotgun (WGS) entry which is preliminary data.</text>
</comment>